<dbReference type="InterPro" id="IPR007444">
    <property type="entry name" value="Glucan_biosyn_MdoG_C"/>
</dbReference>
<evidence type="ECO:0000313" key="8">
    <source>
        <dbReference type="Proteomes" id="UP000252023"/>
    </source>
</evidence>
<comment type="pathway">
    <text evidence="2">Glycan metabolism; osmoregulated periplasmic glucan (OPG) biosynthesis.</text>
</comment>
<organism evidence="7 8">
    <name type="scientific">Paracoccus suum</name>
    <dbReference type="NCBI Taxonomy" id="2259340"/>
    <lineage>
        <taxon>Bacteria</taxon>
        <taxon>Pseudomonadati</taxon>
        <taxon>Pseudomonadota</taxon>
        <taxon>Alphaproteobacteria</taxon>
        <taxon>Rhodobacterales</taxon>
        <taxon>Paracoccaceae</taxon>
        <taxon>Paracoccus</taxon>
    </lineage>
</organism>
<evidence type="ECO:0000256" key="5">
    <source>
        <dbReference type="SAM" id="SignalP"/>
    </source>
</evidence>
<dbReference type="EMBL" id="CP030918">
    <property type="protein sequence ID" value="AXC50485.1"/>
    <property type="molecule type" value="Genomic_DNA"/>
</dbReference>
<accession>A0A344PM80</accession>
<name>A0A344PM80_9RHOB</name>
<dbReference type="InterPro" id="IPR006311">
    <property type="entry name" value="TAT_signal"/>
</dbReference>
<feature type="signal peptide" evidence="5">
    <location>
        <begin position="1"/>
        <end position="25"/>
    </location>
</feature>
<dbReference type="AlphaFoldDB" id="A0A344PM80"/>
<dbReference type="Gene3D" id="2.70.98.10">
    <property type="match status" value="1"/>
</dbReference>
<sequence length="527" mass="57916">MQRREFLTAAAATGGALWLGTSALAQGAAEIAATTDGEPAKAAPVSPPRPFGFDDVVAIAEATAAKSFVDPKVDLAGIFAKLSYDQFRAIRFRRDHDPWADHSRFGLDLLPPGLLYRDRIEINIVTPEGEARPMPFDPRALDFQAELFPDPIDLDDIGKMGWSGFRLRTTLNRPDVLDEFAVFQGASYFRAVARGTTYGLSGRGLALNTGLPEGEEFPLFRAFWLHTPGVADGALTIHGLLDSPSVAGAYQFIMRPGADTVIATRVALFPRKRLTAAGIAPLTSMFWFSDADRDGIDDYRRAVHDSDGLQMITGGGRRLWRALSGPPTLQLSDFQDENPEGFGLAQRPRSFDDYQDAEARYETRPSAWLEPHSPWGKGSVGLVEIPVENEFHDNIVSFWRPGEPLEPGRRHDFGYDLIFSKLPPDLAPLARVNSTRSGKSVNNPNARSYFLDFDLAPFIGIEPRITITTSVGEIGHNYVQRLAAEDRLRLAFDFLPGDAPLADLSASLSAPDGTVLTETWMARWVKG</sequence>
<dbReference type="Pfam" id="PF04349">
    <property type="entry name" value="MdoG"/>
    <property type="match status" value="1"/>
</dbReference>
<evidence type="ECO:0000313" key="7">
    <source>
        <dbReference type="EMBL" id="AXC50485.1"/>
    </source>
</evidence>
<dbReference type="InterPro" id="IPR011013">
    <property type="entry name" value="Gal_mutarotase_sf_dom"/>
</dbReference>
<proteinExistence type="inferred from homology"/>
<dbReference type="Gene3D" id="2.60.40.10">
    <property type="entry name" value="Immunoglobulins"/>
    <property type="match status" value="1"/>
</dbReference>
<dbReference type="GO" id="GO:0030246">
    <property type="term" value="F:carbohydrate binding"/>
    <property type="evidence" value="ECO:0007669"/>
    <property type="project" value="InterPro"/>
</dbReference>
<dbReference type="GO" id="GO:0051274">
    <property type="term" value="P:beta-glucan biosynthetic process"/>
    <property type="evidence" value="ECO:0007669"/>
    <property type="project" value="TreeGrafter"/>
</dbReference>
<dbReference type="OrthoDB" id="9777817at2"/>
<dbReference type="GO" id="GO:0030288">
    <property type="term" value="C:outer membrane-bounded periplasmic space"/>
    <property type="evidence" value="ECO:0007669"/>
    <property type="project" value="TreeGrafter"/>
</dbReference>
<keyword evidence="4" id="KW-0574">Periplasm</keyword>
<keyword evidence="5" id="KW-0732">Signal</keyword>
<dbReference type="PANTHER" id="PTHR30504:SF2">
    <property type="entry name" value="GLUCANS BIOSYNTHESIS PROTEIN G"/>
    <property type="match status" value="1"/>
</dbReference>
<dbReference type="InterPro" id="IPR014756">
    <property type="entry name" value="Ig_E-set"/>
</dbReference>
<comment type="subcellular location">
    <subcellularLocation>
        <location evidence="1">Periplasm</location>
    </subcellularLocation>
</comment>
<evidence type="ECO:0000256" key="1">
    <source>
        <dbReference type="ARBA" id="ARBA00004418"/>
    </source>
</evidence>
<dbReference type="PANTHER" id="PTHR30504">
    <property type="entry name" value="GLUCANS BIOSYNTHESIS PROTEIN"/>
    <property type="match status" value="1"/>
</dbReference>
<dbReference type="Proteomes" id="UP000252023">
    <property type="component" value="Chromosome"/>
</dbReference>
<dbReference type="GO" id="GO:0003824">
    <property type="term" value="F:catalytic activity"/>
    <property type="evidence" value="ECO:0007669"/>
    <property type="project" value="InterPro"/>
</dbReference>
<dbReference type="KEGG" id="pars:DRW48_13060"/>
<evidence type="ECO:0000256" key="2">
    <source>
        <dbReference type="ARBA" id="ARBA00005001"/>
    </source>
</evidence>
<dbReference type="InterPro" id="IPR014438">
    <property type="entry name" value="Glucan_biosyn_MdoG/MdoD"/>
</dbReference>
<dbReference type="PIRSF" id="PIRSF006281">
    <property type="entry name" value="MdoG"/>
    <property type="match status" value="1"/>
</dbReference>
<evidence type="ECO:0000256" key="3">
    <source>
        <dbReference type="ARBA" id="ARBA00009284"/>
    </source>
</evidence>
<dbReference type="PROSITE" id="PS51318">
    <property type="entry name" value="TAT"/>
    <property type="match status" value="1"/>
</dbReference>
<dbReference type="RefSeq" id="WP_114076802.1">
    <property type="nucleotide sequence ID" value="NZ_CP030918.1"/>
</dbReference>
<dbReference type="SUPFAM" id="SSF81296">
    <property type="entry name" value="E set domains"/>
    <property type="match status" value="1"/>
</dbReference>
<reference evidence="8" key="1">
    <citation type="submission" date="2018-07" db="EMBL/GenBank/DDBJ databases">
        <title>Genome sequencing of Paracoccus sp. SC2-6.</title>
        <authorList>
            <person name="Heo J."/>
            <person name="Kim S.-J."/>
            <person name="Kwon S.-W."/>
        </authorList>
    </citation>
    <scope>NUCLEOTIDE SEQUENCE [LARGE SCALE GENOMIC DNA]</scope>
    <source>
        <strain evidence="8">SC2-6</strain>
    </source>
</reference>
<dbReference type="InterPro" id="IPR013783">
    <property type="entry name" value="Ig-like_fold"/>
</dbReference>
<comment type="similarity">
    <text evidence="3">Belongs to the OpgD/OpgG family.</text>
</comment>
<gene>
    <name evidence="7" type="ORF">DRW48_13060</name>
</gene>
<keyword evidence="8" id="KW-1185">Reference proteome</keyword>
<feature type="domain" description="Glucan biosynthesis periplasmic MdoG C-terminal" evidence="6">
    <location>
        <begin position="51"/>
        <end position="524"/>
    </location>
</feature>
<dbReference type="UniPathway" id="UPA00637"/>
<evidence type="ECO:0000256" key="4">
    <source>
        <dbReference type="ARBA" id="ARBA00022764"/>
    </source>
</evidence>
<protein>
    <submittedName>
        <fullName evidence="7">Glucan biosynthesis protein G</fullName>
    </submittedName>
</protein>
<feature type="chain" id="PRO_5016922181" evidence="5">
    <location>
        <begin position="26"/>
        <end position="527"/>
    </location>
</feature>
<dbReference type="InterPro" id="IPR014718">
    <property type="entry name" value="GH-type_carb-bd"/>
</dbReference>
<dbReference type="SUPFAM" id="SSF74650">
    <property type="entry name" value="Galactose mutarotase-like"/>
    <property type="match status" value="1"/>
</dbReference>
<evidence type="ECO:0000259" key="6">
    <source>
        <dbReference type="Pfam" id="PF04349"/>
    </source>
</evidence>